<evidence type="ECO:0000313" key="2">
    <source>
        <dbReference type="Proteomes" id="UP001174909"/>
    </source>
</evidence>
<sequence length="66" mass="7465">IEQGKAEGKAEGKQDAALKLLELRFQNVPETLSREISNIHNHKHLDILLEQAMTAQSLEEIDTHFS</sequence>
<feature type="non-terminal residue" evidence="1">
    <location>
        <position position="1"/>
    </location>
</feature>
<accession>A0AA35TAB7</accession>
<dbReference type="AlphaFoldDB" id="A0AA35TAB7"/>
<reference evidence="1" key="1">
    <citation type="submission" date="2023-03" db="EMBL/GenBank/DDBJ databases">
        <authorList>
            <person name="Steffen K."/>
            <person name="Cardenas P."/>
        </authorList>
    </citation>
    <scope>NUCLEOTIDE SEQUENCE</scope>
</reference>
<evidence type="ECO:0000313" key="1">
    <source>
        <dbReference type="EMBL" id="CAI8043771.1"/>
    </source>
</evidence>
<evidence type="ECO:0008006" key="3">
    <source>
        <dbReference type="Google" id="ProtNLM"/>
    </source>
</evidence>
<name>A0AA35TAB7_GEOBA</name>
<protein>
    <recommendedName>
        <fullName evidence="3">DUF4351 domain-containing protein</fullName>
    </recommendedName>
</protein>
<gene>
    <name evidence="1" type="ORF">GBAR_LOCUS24282</name>
</gene>
<organism evidence="1 2">
    <name type="scientific">Geodia barretti</name>
    <name type="common">Barrett's horny sponge</name>
    <dbReference type="NCBI Taxonomy" id="519541"/>
    <lineage>
        <taxon>Eukaryota</taxon>
        <taxon>Metazoa</taxon>
        <taxon>Porifera</taxon>
        <taxon>Demospongiae</taxon>
        <taxon>Heteroscleromorpha</taxon>
        <taxon>Tetractinellida</taxon>
        <taxon>Astrophorina</taxon>
        <taxon>Geodiidae</taxon>
        <taxon>Geodia</taxon>
    </lineage>
</organism>
<comment type="caution">
    <text evidence="1">The sequence shown here is derived from an EMBL/GenBank/DDBJ whole genome shotgun (WGS) entry which is preliminary data.</text>
</comment>
<keyword evidence="2" id="KW-1185">Reference proteome</keyword>
<proteinExistence type="predicted"/>
<dbReference type="EMBL" id="CASHTH010003355">
    <property type="protein sequence ID" value="CAI8043771.1"/>
    <property type="molecule type" value="Genomic_DNA"/>
</dbReference>
<dbReference type="Proteomes" id="UP001174909">
    <property type="component" value="Unassembled WGS sequence"/>
</dbReference>